<keyword evidence="3" id="KW-1003">Cell membrane</keyword>
<keyword evidence="4 8" id="KW-0812">Transmembrane</keyword>
<dbReference type="GO" id="GO:0008527">
    <property type="term" value="F:taste receptor activity"/>
    <property type="evidence" value="ECO:0007669"/>
    <property type="project" value="InterPro"/>
</dbReference>
<dbReference type="Pfam" id="PF06151">
    <property type="entry name" value="Trehalose_recp"/>
    <property type="match status" value="1"/>
</dbReference>
<dbReference type="OrthoDB" id="6150177at2759"/>
<evidence type="ECO:0000256" key="5">
    <source>
        <dbReference type="ARBA" id="ARBA00022989"/>
    </source>
</evidence>
<evidence type="ECO:0000256" key="3">
    <source>
        <dbReference type="ARBA" id="ARBA00022475"/>
    </source>
</evidence>
<dbReference type="PANTHER" id="PTHR21421">
    <property type="entry name" value="GUSTATORY RECEPTOR"/>
    <property type="match status" value="1"/>
</dbReference>
<keyword evidence="10" id="KW-1185">Reference proteome</keyword>
<proteinExistence type="inferred from homology"/>
<dbReference type="AlphaFoldDB" id="A0A1W0WCI8"/>
<keyword evidence="7" id="KW-0675">Receptor</keyword>
<protein>
    <recommendedName>
        <fullName evidence="11">Gustatory receptor</fullName>
    </recommendedName>
</protein>
<evidence type="ECO:0000256" key="8">
    <source>
        <dbReference type="SAM" id="Phobius"/>
    </source>
</evidence>
<dbReference type="EMBL" id="MTYJ01000134">
    <property type="protein sequence ID" value="OQV12921.1"/>
    <property type="molecule type" value="Genomic_DNA"/>
</dbReference>
<evidence type="ECO:0000313" key="9">
    <source>
        <dbReference type="EMBL" id="OQV12921.1"/>
    </source>
</evidence>
<comment type="similarity">
    <text evidence="2">Belongs to the insect chemoreceptor superfamily. Gustatory receptor (GR) family. Gr5a subfamily.</text>
</comment>
<name>A0A1W0WCI8_HYPEX</name>
<gene>
    <name evidence="9" type="ORF">BV898_12842</name>
</gene>
<feature type="transmembrane region" description="Helical" evidence="8">
    <location>
        <begin position="247"/>
        <end position="270"/>
    </location>
</feature>
<reference evidence="10" key="1">
    <citation type="submission" date="2017-01" db="EMBL/GenBank/DDBJ databases">
        <title>Comparative genomics of anhydrobiosis in the tardigrade Hypsibius dujardini.</title>
        <authorList>
            <person name="Yoshida Y."/>
            <person name="Koutsovoulos G."/>
            <person name="Laetsch D."/>
            <person name="Stevens L."/>
            <person name="Kumar S."/>
            <person name="Horikawa D."/>
            <person name="Ishino K."/>
            <person name="Komine S."/>
            <person name="Tomita M."/>
            <person name="Blaxter M."/>
            <person name="Arakawa K."/>
        </authorList>
    </citation>
    <scope>NUCLEOTIDE SEQUENCE [LARGE SCALE GENOMIC DNA]</scope>
    <source>
        <strain evidence="10">Z151</strain>
    </source>
</reference>
<keyword evidence="5 8" id="KW-1133">Transmembrane helix</keyword>
<feature type="transmembrane region" description="Helical" evidence="8">
    <location>
        <begin position="282"/>
        <end position="302"/>
    </location>
</feature>
<keyword evidence="6 8" id="KW-0472">Membrane</keyword>
<accession>A0A1W0WCI8</accession>
<dbReference type="GO" id="GO:0005886">
    <property type="term" value="C:plasma membrane"/>
    <property type="evidence" value="ECO:0007669"/>
    <property type="project" value="UniProtKB-SubCell"/>
</dbReference>
<evidence type="ECO:0000256" key="7">
    <source>
        <dbReference type="ARBA" id="ARBA00023170"/>
    </source>
</evidence>
<evidence type="ECO:0000256" key="2">
    <source>
        <dbReference type="ARBA" id="ARBA00005327"/>
    </source>
</evidence>
<evidence type="ECO:0000256" key="6">
    <source>
        <dbReference type="ARBA" id="ARBA00023136"/>
    </source>
</evidence>
<comment type="caution">
    <text evidence="9">The sequence shown here is derived from an EMBL/GenBank/DDBJ whole genome shotgun (WGS) entry which is preliminary data.</text>
</comment>
<comment type="subcellular location">
    <subcellularLocation>
        <location evidence="1">Cell membrane</location>
        <topology evidence="1">Multi-pass membrane protein</topology>
    </subcellularLocation>
</comment>
<feature type="transmembrane region" description="Helical" evidence="8">
    <location>
        <begin position="353"/>
        <end position="374"/>
    </location>
</feature>
<dbReference type="GO" id="GO:0050916">
    <property type="term" value="P:sensory perception of sweet taste"/>
    <property type="evidence" value="ECO:0007669"/>
    <property type="project" value="UniProtKB-ARBA"/>
</dbReference>
<evidence type="ECO:0000256" key="4">
    <source>
        <dbReference type="ARBA" id="ARBA00022692"/>
    </source>
</evidence>
<dbReference type="InterPro" id="IPR009318">
    <property type="entry name" value="Gustatory_rcpt"/>
</dbReference>
<dbReference type="Proteomes" id="UP000192578">
    <property type="component" value="Unassembled WGS sequence"/>
</dbReference>
<evidence type="ECO:0000313" key="10">
    <source>
        <dbReference type="Proteomes" id="UP000192578"/>
    </source>
</evidence>
<evidence type="ECO:0000256" key="1">
    <source>
        <dbReference type="ARBA" id="ARBA00004651"/>
    </source>
</evidence>
<feature type="transmembrane region" description="Helical" evidence="8">
    <location>
        <begin position="107"/>
        <end position="132"/>
    </location>
</feature>
<feature type="transmembrane region" description="Helical" evidence="8">
    <location>
        <begin position="168"/>
        <end position="197"/>
    </location>
</feature>
<dbReference type="PANTHER" id="PTHR21421:SF29">
    <property type="entry name" value="GUSTATORY RECEPTOR 5A FOR TREHALOSE-RELATED"/>
    <property type="match status" value="1"/>
</dbReference>
<evidence type="ECO:0008006" key="11">
    <source>
        <dbReference type="Google" id="ProtNLM"/>
    </source>
</evidence>
<sequence>MERKNVIVCNAKESHSVVRVSSPSESSSHPSTMDKISPYYVHDVWSTSLYKLCRPFLILMRIGGLFFIHPNGGPDFDVKTHEVSSATFSSSSKPSPTKWERFERGSIIYSFIVLSVGLAFGGKFVFTMVYGISSLWMSADFPLLVPGMEYVDLRAALMEGFHPDGLDIFVFNFISGILTAFVYVVPAYFFTLIAVTLSMDFHHLQRDLEVSIKDDGVVTIKSLEWFRQRHNSLCILVDMADEVFSPWIALTLGCNVMQVLSHIFLLAINTGRWTIVTDLTQAYWMLTYFLQMAVILYRGSLVNEAAHGPLRRLYQIDQTSLTVPETLQLQTFLHRLTATPIGFTAWRMLPINYGALLVMLGTYVTYQLLLFQLVPNDNDTVKALASGFNHTSISNPQVSY</sequence>
<organism evidence="9 10">
    <name type="scientific">Hypsibius exemplaris</name>
    <name type="common">Freshwater tardigrade</name>
    <dbReference type="NCBI Taxonomy" id="2072580"/>
    <lineage>
        <taxon>Eukaryota</taxon>
        <taxon>Metazoa</taxon>
        <taxon>Ecdysozoa</taxon>
        <taxon>Tardigrada</taxon>
        <taxon>Eutardigrada</taxon>
        <taxon>Parachela</taxon>
        <taxon>Hypsibioidea</taxon>
        <taxon>Hypsibiidae</taxon>
        <taxon>Hypsibius</taxon>
    </lineage>
</organism>